<evidence type="ECO:0000313" key="1">
    <source>
        <dbReference type="EMBL" id="CAK9322153.1"/>
    </source>
</evidence>
<reference evidence="1 2" key="1">
    <citation type="submission" date="2024-03" db="EMBL/GenBank/DDBJ databases">
        <authorList>
            <person name="Gkanogiannis A."/>
            <person name="Becerra Lopez-Lavalle L."/>
        </authorList>
    </citation>
    <scope>NUCLEOTIDE SEQUENCE [LARGE SCALE GENOMIC DNA]</scope>
</reference>
<evidence type="ECO:0000313" key="2">
    <source>
        <dbReference type="Proteomes" id="UP001642487"/>
    </source>
</evidence>
<organism evidence="1 2">
    <name type="scientific">Citrullus colocynthis</name>
    <name type="common">colocynth</name>
    <dbReference type="NCBI Taxonomy" id="252529"/>
    <lineage>
        <taxon>Eukaryota</taxon>
        <taxon>Viridiplantae</taxon>
        <taxon>Streptophyta</taxon>
        <taxon>Embryophyta</taxon>
        <taxon>Tracheophyta</taxon>
        <taxon>Spermatophyta</taxon>
        <taxon>Magnoliopsida</taxon>
        <taxon>eudicotyledons</taxon>
        <taxon>Gunneridae</taxon>
        <taxon>Pentapetalae</taxon>
        <taxon>rosids</taxon>
        <taxon>fabids</taxon>
        <taxon>Cucurbitales</taxon>
        <taxon>Cucurbitaceae</taxon>
        <taxon>Benincaseae</taxon>
        <taxon>Citrullus</taxon>
    </lineage>
</organism>
<name>A0ABP0YNR7_9ROSI</name>
<accession>A0ABP0YNR7</accession>
<dbReference type="EMBL" id="OZ021739">
    <property type="protein sequence ID" value="CAK9322153.1"/>
    <property type="molecule type" value="Genomic_DNA"/>
</dbReference>
<protein>
    <submittedName>
        <fullName evidence="1">Uncharacterized protein</fullName>
    </submittedName>
</protein>
<sequence length="75" mass="8646">MGIDLKEMFGLMGDRESNIVINYIRGINNKGDVYPFYSKCICLECRTLNLGKTDSIYSFPTKTRPSILESTEEWE</sequence>
<proteinExistence type="predicted"/>
<keyword evidence="2" id="KW-1185">Reference proteome</keyword>
<dbReference type="Proteomes" id="UP001642487">
    <property type="component" value="Chromosome 5"/>
</dbReference>
<gene>
    <name evidence="1" type="ORF">CITCOLO1_LOCUS14280</name>
</gene>